<proteinExistence type="predicted"/>
<organism evidence="2 3">
    <name type="scientific">Clostridium magnum DSM 2767</name>
    <dbReference type="NCBI Taxonomy" id="1121326"/>
    <lineage>
        <taxon>Bacteria</taxon>
        <taxon>Bacillati</taxon>
        <taxon>Bacillota</taxon>
        <taxon>Clostridia</taxon>
        <taxon>Eubacteriales</taxon>
        <taxon>Clostridiaceae</taxon>
        <taxon>Clostridium</taxon>
    </lineage>
</organism>
<protein>
    <recommendedName>
        <fullName evidence="4">YuzL family protein</fullName>
    </recommendedName>
</protein>
<feature type="region of interest" description="Disordered" evidence="1">
    <location>
        <begin position="1"/>
        <end position="37"/>
    </location>
</feature>
<comment type="caution">
    <text evidence="2">The sequence shown here is derived from an EMBL/GenBank/DDBJ whole genome shotgun (WGS) entry which is preliminary data.</text>
</comment>
<dbReference type="PATRIC" id="fig|1121326.3.peg.4583"/>
<evidence type="ECO:0000313" key="2">
    <source>
        <dbReference type="EMBL" id="KZL90035.1"/>
    </source>
</evidence>
<accession>A0A161WEE3</accession>
<keyword evidence="3" id="KW-1185">Reference proteome</keyword>
<dbReference type="Proteomes" id="UP000076603">
    <property type="component" value="Unassembled WGS sequence"/>
</dbReference>
<sequence length="37" mass="4151">MSKGKKSEINSQEVNVGAKRTQSSNSQEKDEKKKRKG</sequence>
<dbReference type="EMBL" id="LWAE01000006">
    <property type="protein sequence ID" value="KZL90035.1"/>
    <property type="molecule type" value="Genomic_DNA"/>
</dbReference>
<dbReference type="STRING" id="1121326.CLMAG_45210"/>
<evidence type="ECO:0000256" key="1">
    <source>
        <dbReference type="SAM" id="MobiDB-lite"/>
    </source>
</evidence>
<evidence type="ECO:0008006" key="4">
    <source>
        <dbReference type="Google" id="ProtNLM"/>
    </source>
</evidence>
<gene>
    <name evidence="2" type="ORF">CLMAG_45210</name>
</gene>
<feature type="compositionally biased region" description="Polar residues" evidence="1">
    <location>
        <begin position="9"/>
        <end position="26"/>
    </location>
</feature>
<evidence type="ECO:0000313" key="3">
    <source>
        <dbReference type="Proteomes" id="UP000076603"/>
    </source>
</evidence>
<dbReference type="AlphaFoldDB" id="A0A161WEE3"/>
<name>A0A161WEE3_9CLOT</name>
<reference evidence="2 3" key="1">
    <citation type="submission" date="2016-04" db="EMBL/GenBank/DDBJ databases">
        <title>Genome sequence of Clostridium magnum DSM 2767.</title>
        <authorList>
            <person name="Poehlein A."/>
            <person name="Uhlig R."/>
            <person name="Fischer R."/>
            <person name="Bahl H."/>
            <person name="Daniel R."/>
        </authorList>
    </citation>
    <scope>NUCLEOTIDE SEQUENCE [LARGE SCALE GENOMIC DNA]</scope>
    <source>
        <strain evidence="2 3">DSM 2767</strain>
    </source>
</reference>